<dbReference type="PRINTS" id="PR01042">
    <property type="entry name" value="TRNASYNTHASP"/>
</dbReference>
<dbReference type="PANTHER" id="PTHR22594:SF34">
    <property type="entry name" value="ASPARAGINE--TRNA LIGASE, MITOCHONDRIAL-RELATED"/>
    <property type="match status" value="1"/>
</dbReference>
<dbReference type="EC" id="6.1.1.22" evidence="7"/>
<evidence type="ECO:0000256" key="4">
    <source>
        <dbReference type="ARBA" id="ARBA00022840"/>
    </source>
</evidence>
<dbReference type="AlphaFoldDB" id="A0A1Q8QR68"/>
<keyword evidence="10" id="KW-1185">Reference proteome</keyword>
<keyword evidence="5 7" id="KW-0648">Protein biosynthesis</keyword>
<comment type="similarity">
    <text evidence="1 7">Belongs to the class-II aminoacyl-tRNA synthetase family.</text>
</comment>
<dbReference type="EMBL" id="MLBF01000029">
    <property type="protein sequence ID" value="OLN29825.1"/>
    <property type="molecule type" value="Genomic_DNA"/>
</dbReference>
<evidence type="ECO:0000313" key="9">
    <source>
        <dbReference type="EMBL" id="OLN29825.1"/>
    </source>
</evidence>
<dbReference type="InterPro" id="IPR004364">
    <property type="entry name" value="Aa-tRNA-synt_II"/>
</dbReference>
<evidence type="ECO:0000256" key="1">
    <source>
        <dbReference type="ARBA" id="ARBA00008226"/>
    </source>
</evidence>
<dbReference type="GO" id="GO:0003676">
    <property type="term" value="F:nucleic acid binding"/>
    <property type="evidence" value="ECO:0007669"/>
    <property type="project" value="InterPro"/>
</dbReference>
<evidence type="ECO:0000256" key="2">
    <source>
        <dbReference type="ARBA" id="ARBA00022598"/>
    </source>
</evidence>
<dbReference type="SUPFAM" id="SSF55681">
    <property type="entry name" value="Class II aaRS and biotin synthetases"/>
    <property type="match status" value="1"/>
</dbReference>
<dbReference type="NCBIfam" id="TIGR00457">
    <property type="entry name" value="asnS"/>
    <property type="match status" value="1"/>
</dbReference>
<proteinExistence type="inferred from homology"/>
<evidence type="ECO:0000256" key="6">
    <source>
        <dbReference type="ARBA" id="ARBA00023146"/>
    </source>
</evidence>
<comment type="caution">
    <text evidence="9">The sequence shown here is derived from an EMBL/GenBank/DDBJ whole genome shotgun (WGS) entry which is preliminary data.</text>
</comment>
<dbReference type="RefSeq" id="WP_075365852.1">
    <property type="nucleotide sequence ID" value="NZ_MLBF01000029.1"/>
</dbReference>
<dbReference type="InterPro" id="IPR004522">
    <property type="entry name" value="Asn-tRNA-ligase"/>
</dbReference>
<protein>
    <recommendedName>
        <fullName evidence="7">Asparagine--tRNA ligase</fullName>
        <ecNumber evidence="7">6.1.1.22</ecNumber>
    </recommendedName>
    <alternativeName>
        <fullName evidence="7">Asparaginyl-tRNA synthetase</fullName>
        <shortName evidence="7">AsnRS</shortName>
    </alternativeName>
</protein>
<dbReference type="GO" id="GO:0005524">
    <property type="term" value="F:ATP binding"/>
    <property type="evidence" value="ECO:0007669"/>
    <property type="project" value="UniProtKB-UniRule"/>
</dbReference>
<dbReference type="OrthoDB" id="9762036at2"/>
<comment type="subunit">
    <text evidence="7">Homodimer.</text>
</comment>
<dbReference type="InterPro" id="IPR004365">
    <property type="entry name" value="NA-bd_OB_tRNA"/>
</dbReference>
<dbReference type="GO" id="GO:0004816">
    <property type="term" value="F:asparagine-tRNA ligase activity"/>
    <property type="evidence" value="ECO:0007669"/>
    <property type="project" value="UniProtKB-UniRule"/>
</dbReference>
<comment type="subcellular location">
    <subcellularLocation>
        <location evidence="7">Cytoplasm</location>
    </subcellularLocation>
</comment>
<dbReference type="CDD" id="cd04318">
    <property type="entry name" value="EcAsnRS_like_N"/>
    <property type="match status" value="1"/>
</dbReference>
<dbReference type="Pfam" id="PF01336">
    <property type="entry name" value="tRNA_anti-codon"/>
    <property type="match status" value="1"/>
</dbReference>
<dbReference type="Gene3D" id="3.30.930.10">
    <property type="entry name" value="Bira Bifunctional Protein, Domain 2"/>
    <property type="match status" value="1"/>
</dbReference>
<dbReference type="SUPFAM" id="SSF50249">
    <property type="entry name" value="Nucleic acid-binding proteins"/>
    <property type="match status" value="1"/>
</dbReference>
<dbReference type="InterPro" id="IPR045864">
    <property type="entry name" value="aa-tRNA-synth_II/BPL/LPL"/>
</dbReference>
<keyword evidence="4 7" id="KW-0067">ATP-binding</keyword>
<keyword evidence="7" id="KW-0963">Cytoplasm</keyword>
<dbReference type="InterPro" id="IPR002312">
    <property type="entry name" value="Asp/Asn-tRNA-synth_IIb"/>
</dbReference>
<dbReference type="GO" id="GO:0005737">
    <property type="term" value="C:cytoplasm"/>
    <property type="evidence" value="ECO:0007669"/>
    <property type="project" value="UniProtKB-SubCell"/>
</dbReference>
<keyword evidence="2 7" id="KW-0436">Ligase</keyword>
<dbReference type="Pfam" id="PF00152">
    <property type="entry name" value="tRNA-synt_2"/>
    <property type="match status" value="1"/>
</dbReference>
<dbReference type="FunFam" id="3.30.930.10:FF:000016">
    <property type="entry name" value="Asparagine--tRNA ligase"/>
    <property type="match status" value="1"/>
</dbReference>
<gene>
    <name evidence="7" type="primary">asnS</name>
    <name evidence="9" type="ORF">DSOL_3356</name>
</gene>
<dbReference type="InterPro" id="IPR006195">
    <property type="entry name" value="aa-tRNA-synth_II"/>
</dbReference>
<keyword evidence="6 7" id="KW-0030">Aminoacyl-tRNA synthetase</keyword>
<evidence type="ECO:0000313" key="10">
    <source>
        <dbReference type="Proteomes" id="UP000186102"/>
    </source>
</evidence>
<sequence length="463" mass="52973">MQLVTIKDIYRETDRFLNQKVELSGWVRTVRSSKAFGFIEINDGSFFENLQVVFEESLANFAEIGKLTISSALRIQGTLVPSPGAKQPFELKAESIEVLALSAVDYPLQKKRHTFEYLRTIAHLRPRTNTFAAVFRVRSVVAYAIHKFFQEKGYVYVHTPIITGSDAEGAGEMFRVTALDMAKPPKDEAGNLDFSKDFFGRETSLTVSGQLNVETYCMAFRNVYTFGPTFRAENSNTARHAAEFWMIEPEIAFADLHDNMNLAEEMMKFIIQYALDNAPEEMAFFNNFVDKTLFNRLENILSSEFGHITYTEAVGLLEKENANFEYPVHWGIDLQTEHERYLTEKIFKKPVFVSDYPKDIKAFYMRLNEDNKTVAAMDLLVPGVGEIIGGSQREERLEVLQSRMEEFGLNAEDYGWYLDLRKYGGVKHAGYGLGFERVIMYLTGMSNIRDVISFPRTANTCEF</sequence>
<dbReference type="NCBIfam" id="NF003037">
    <property type="entry name" value="PRK03932.1"/>
    <property type="match status" value="1"/>
</dbReference>
<evidence type="ECO:0000256" key="3">
    <source>
        <dbReference type="ARBA" id="ARBA00022741"/>
    </source>
</evidence>
<evidence type="ECO:0000259" key="8">
    <source>
        <dbReference type="PROSITE" id="PS50862"/>
    </source>
</evidence>
<name>A0A1Q8QR68_9FIRM</name>
<dbReference type="GO" id="GO:0016740">
    <property type="term" value="F:transferase activity"/>
    <property type="evidence" value="ECO:0007669"/>
    <property type="project" value="UniProtKB-ARBA"/>
</dbReference>
<dbReference type="InterPro" id="IPR012340">
    <property type="entry name" value="NA-bd_OB-fold"/>
</dbReference>
<comment type="catalytic activity">
    <reaction evidence="7">
        <text>tRNA(Asn) + L-asparagine + ATP = L-asparaginyl-tRNA(Asn) + AMP + diphosphate + H(+)</text>
        <dbReference type="Rhea" id="RHEA:11180"/>
        <dbReference type="Rhea" id="RHEA-COMP:9659"/>
        <dbReference type="Rhea" id="RHEA-COMP:9674"/>
        <dbReference type="ChEBI" id="CHEBI:15378"/>
        <dbReference type="ChEBI" id="CHEBI:30616"/>
        <dbReference type="ChEBI" id="CHEBI:33019"/>
        <dbReference type="ChEBI" id="CHEBI:58048"/>
        <dbReference type="ChEBI" id="CHEBI:78442"/>
        <dbReference type="ChEBI" id="CHEBI:78515"/>
        <dbReference type="ChEBI" id="CHEBI:456215"/>
        <dbReference type="EC" id="6.1.1.22"/>
    </reaction>
</comment>
<dbReference type="PANTHER" id="PTHR22594">
    <property type="entry name" value="ASPARTYL/LYSYL-TRNA SYNTHETASE"/>
    <property type="match status" value="1"/>
</dbReference>
<dbReference type="Gene3D" id="2.40.50.140">
    <property type="entry name" value="Nucleic acid-binding proteins"/>
    <property type="match status" value="1"/>
</dbReference>
<keyword evidence="3 7" id="KW-0547">Nucleotide-binding</keyword>
<dbReference type="GO" id="GO:0006421">
    <property type="term" value="P:asparaginyl-tRNA aminoacylation"/>
    <property type="evidence" value="ECO:0007669"/>
    <property type="project" value="UniProtKB-UniRule"/>
</dbReference>
<dbReference type="Proteomes" id="UP000186102">
    <property type="component" value="Unassembled WGS sequence"/>
</dbReference>
<evidence type="ECO:0000256" key="7">
    <source>
        <dbReference type="HAMAP-Rule" id="MF_00534"/>
    </source>
</evidence>
<organism evidence="9 10">
    <name type="scientific">Desulfosporosinus metallidurans</name>
    <dbReference type="NCBI Taxonomy" id="1888891"/>
    <lineage>
        <taxon>Bacteria</taxon>
        <taxon>Bacillati</taxon>
        <taxon>Bacillota</taxon>
        <taxon>Clostridia</taxon>
        <taxon>Eubacteriales</taxon>
        <taxon>Desulfitobacteriaceae</taxon>
        <taxon>Desulfosporosinus</taxon>
    </lineage>
</organism>
<dbReference type="GO" id="GO:0140096">
    <property type="term" value="F:catalytic activity, acting on a protein"/>
    <property type="evidence" value="ECO:0007669"/>
    <property type="project" value="UniProtKB-ARBA"/>
</dbReference>
<dbReference type="PROSITE" id="PS50862">
    <property type="entry name" value="AA_TRNA_LIGASE_II"/>
    <property type="match status" value="1"/>
</dbReference>
<dbReference type="CDD" id="cd00776">
    <property type="entry name" value="AsxRS_core"/>
    <property type="match status" value="1"/>
</dbReference>
<accession>A0A1Q8QR68</accession>
<dbReference type="STRING" id="1888891.DSOL_3356"/>
<reference evidence="9 10" key="1">
    <citation type="submission" date="2016-09" db="EMBL/GenBank/DDBJ databases">
        <title>Complete genome of Desulfosporosinus sp. OL.</title>
        <authorList>
            <person name="Mardanov A."/>
            <person name="Beletsky A."/>
            <person name="Panova A."/>
            <person name="Karnachuk O."/>
            <person name="Ravin N."/>
        </authorList>
    </citation>
    <scope>NUCLEOTIDE SEQUENCE [LARGE SCALE GENOMIC DNA]</scope>
    <source>
        <strain evidence="9 10">OL</strain>
    </source>
</reference>
<feature type="domain" description="Aminoacyl-transfer RNA synthetases class-II family profile" evidence="8">
    <location>
        <begin position="135"/>
        <end position="455"/>
    </location>
</feature>
<dbReference type="HAMAP" id="MF_00534">
    <property type="entry name" value="Asn_tRNA_synth"/>
    <property type="match status" value="1"/>
</dbReference>
<evidence type="ECO:0000256" key="5">
    <source>
        <dbReference type="ARBA" id="ARBA00022917"/>
    </source>
</evidence>